<evidence type="ECO:0000259" key="3">
    <source>
        <dbReference type="Pfam" id="PF12969"/>
    </source>
</evidence>
<keyword evidence="1" id="KW-0732">Signal</keyword>
<feature type="signal peptide" evidence="1">
    <location>
        <begin position="1"/>
        <end position="21"/>
    </location>
</feature>
<keyword evidence="5" id="KW-1185">Reference proteome</keyword>
<proteinExistence type="predicted"/>
<dbReference type="OrthoDB" id="98874at2"/>
<accession>A0A2S5AD06</accession>
<dbReference type="Proteomes" id="UP000237310">
    <property type="component" value="Unassembled WGS sequence"/>
</dbReference>
<sequence length="672" mass="77015">MKTYVQLFILFFTFFYSNSNAQEFKLGKVSVAELEEKQHPKDPSAAAAILFKKGEVKFEYTQSDGFTMFTDVKTRIKIYKKEGYDWANQNIRYYLSGNSKEIISVSDAVTYNLVNGKIEKTKLKTEGEFDENINKYWAQKKITLPNIKEGSVIEFQYTIKTKSIGSMREWDFQSSIPVNHSEFITYIPEFFVFNTNKKGFIFPKVTVKEINKVANYNYREKSVPGGTVIHSVSNETLEYVETQTTYLAENLPAMKDEAYVNNIRNYTASISHELSMTKFDNRPTKIYSLDWESVAKTIYEFEDFGLELSKSGYFEEDLKTVISGDKTRAETIGAIFNYVKTNIKWNEHYSFFCNDGVKTAYKNKTGNVAEINLMLTAMLRYAGFDANPVLVSTRSNGIALFPSLNAFNYVISAIETPEGLLLMDATEIFSTPNVLPLRDLNWFGRLIRKDGTSSQISLTPIMISKGTSTMNIVLNTDGTIDGKIRRQYTNHEALKFRKNNVDTKQESYLEKLENDNNGIEIGEYVRANELDLSKPVMETYSFKSNKDAEIISDKIYLSPMLFLADKENPFKQEKREYPVDFGYPFESKIYVNIDIPQGYKVEFLPKASNLLTGDDIGAFSYVIENTDNKIKIIVTATMNMAIVPADFYDVLKEFYQGMITKENEKIILTKNL</sequence>
<organism evidence="4 5">
    <name type="scientific">Flavobacterium alvei</name>
    <dbReference type="NCBI Taxonomy" id="2080416"/>
    <lineage>
        <taxon>Bacteria</taxon>
        <taxon>Pseudomonadati</taxon>
        <taxon>Bacteroidota</taxon>
        <taxon>Flavobacteriia</taxon>
        <taxon>Flavobacteriales</taxon>
        <taxon>Flavobacteriaceae</taxon>
        <taxon>Flavobacterium</taxon>
    </lineage>
</organism>
<comment type="caution">
    <text evidence="4">The sequence shown here is derived from an EMBL/GenBank/DDBJ whole genome shotgun (WGS) entry which is preliminary data.</text>
</comment>
<dbReference type="Gene3D" id="2.60.120.1130">
    <property type="match status" value="1"/>
</dbReference>
<dbReference type="AlphaFoldDB" id="A0A2S5AD06"/>
<feature type="chain" id="PRO_5015726860" evidence="1">
    <location>
        <begin position="22"/>
        <end position="672"/>
    </location>
</feature>
<dbReference type="Gene3D" id="2.60.40.3140">
    <property type="match status" value="1"/>
</dbReference>
<dbReference type="RefSeq" id="WP_103805523.1">
    <property type="nucleotide sequence ID" value="NZ_PQVG01000003.1"/>
</dbReference>
<dbReference type="InterPro" id="IPR024618">
    <property type="entry name" value="DUF3857"/>
</dbReference>
<evidence type="ECO:0000256" key="1">
    <source>
        <dbReference type="SAM" id="SignalP"/>
    </source>
</evidence>
<feature type="domain" description="Transglutaminase-like" evidence="2">
    <location>
        <begin position="321"/>
        <end position="394"/>
    </location>
</feature>
<gene>
    <name evidence="4" type="ORF">C3L50_07410</name>
</gene>
<evidence type="ECO:0000259" key="2">
    <source>
        <dbReference type="Pfam" id="PF01841"/>
    </source>
</evidence>
<dbReference type="Pfam" id="PF12969">
    <property type="entry name" value="DUF3857"/>
    <property type="match status" value="1"/>
</dbReference>
<evidence type="ECO:0000313" key="5">
    <source>
        <dbReference type="Proteomes" id="UP000237310"/>
    </source>
</evidence>
<dbReference type="Pfam" id="PF01841">
    <property type="entry name" value="Transglut_core"/>
    <property type="match status" value="1"/>
</dbReference>
<evidence type="ECO:0000313" key="4">
    <source>
        <dbReference type="EMBL" id="POY40461.1"/>
    </source>
</evidence>
<dbReference type="EMBL" id="PQVG01000003">
    <property type="protein sequence ID" value="POY40461.1"/>
    <property type="molecule type" value="Genomic_DNA"/>
</dbReference>
<reference evidence="4 5" key="1">
    <citation type="submission" date="2018-01" db="EMBL/GenBank/DDBJ databases">
        <authorList>
            <person name="Gaut B.S."/>
            <person name="Morton B.R."/>
            <person name="Clegg M.T."/>
            <person name="Duvall M.R."/>
        </authorList>
    </citation>
    <scope>NUCLEOTIDE SEQUENCE [LARGE SCALE GENOMIC DNA]</scope>
    <source>
        <strain evidence="4 5">HR-AY</strain>
    </source>
</reference>
<dbReference type="Gene3D" id="3.10.620.30">
    <property type="match status" value="1"/>
</dbReference>
<protein>
    <submittedName>
        <fullName evidence="4">Transglutaminase</fullName>
    </submittedName>
</protein>
<name>A0A2S5AD06_9FLAO</name>
<dbReference type="InterPro" id="IPR002931">
    <property type="entry name" value="Transglutaminase-like"/>
</dbReference>
<feature type="domain" description="DUF3857" evidence="3">
    <location>
        <begin position="72"/>
        <end position="189"/>
    </location>
</feature>